<dbReference type="InterPro" id="IPR000477">
    <property type="entry name" value="RT_dom"/>
</dbReference>
<dbReference type="PANTHER" id="PTHR46890:SF48">
    <property type="entry name" value="RNA-DIRECTED DNA POLYMERASE"/>
    <property type="match status" value="1"/>
</dbReference>
<dbReference type="SUPFAM" id="SSF56672">
    <property type="entry name" value="DNA/RNA polymerases"/>
    <property type="match status" value="1"/>
</dbReference>
<dbReference type="EMBL" id="CP093351">
    <property type="protein sequence ID" value="WOH14697.1"/>
    <property type="molecule type" value="Genomic_DNA"/>
</dbReference>
<keyword evidence="3" id="KW-1185">Reference proteome</keyword>
<reference evidence="2" key="2">
    <citation type="submission" date="2022-03" db="EMBL/GenBank/DDBJ databases">
        <title>Draft title - Genomic analysis of global carrot germplasm unveils the trajectory of domestication and the origin of high carotenoid orange carrot.</title>
        <authorList>
            <person name="Iorizzo M."/>
            <person name="Ellison S."/>
            <person name="Senalik D."/>
            <person name="Macko-Podgorni A."/>
            <person name="Grzebelus D."/>
            <person name="Bostan H."/>
            <person name="Rolling W."/>
            <person name="Curaba J."/>
            <person name="Simon P."/>
        </authorList>
    </citation>
    <scope>NUCLEOTIDE SEQUENCE</scope>
    <source>
        <tissue evidence="2">Leaf</tissue>
    </source>
</reference>
<protein>
    <recommendedName>
        <fullName evidence="1">Reverse transcriptase domain-containing protein</fullName>
    </recommendedName>
</protein>
<reference evidence="2" key="1">
    <citation type="journal article" date="2016" name="Nat. Genet.">
        <title>A high-quality carrot genome assembly provides new insights into carotenoid accumulation and asterid genome evolution.</title>
        <authorList>
            <person name="Iorizzo M."/>
            <person name="Ellison S."/>
            <person name="Senalik D."/>
            <person name="Zeng P."/>
            <person name="Satapoomin P."/>
            <person name="Huang J."/>
            <person name="Bowman M."/>
            <person name="Iovene M."/>
            <person name="Sanseverino W."/>
            <person name="Cavagnaro P."/>
            <person name="Yildiz M."/>
            <person name="Macko-Podgorni A."/>
            <person name="Moranska E."/>
            <person name="Grzebelus E."/>
            <person name="Grzebelus D."/>
            <person name="Ashrafi H."/>
            <person name="Zheng Z."/>
            <person name="Cheng S."/>
            <person name="Spooner D."/>
            <person name="Van Deynze A."/>
            <person name="Simon P."/>
        </authorList>
    </citation>
    <scope>NUCLEOTIDE SEQUENCE</scope>
    <source>
        <tissue evidence="2">Leaf</tissue>
    </source>
</reference>
<dbReference type="PANTHER" id="PTHR46890">
    <property type="entry name" value="NON-LTR RETROLELEMENT REVERSE TRANSCRIPTASE-LIKE PROTEIN-RELATED"/>
    <property type="match status" value="1"/>
</dbReference>
<sequence length="189" mass="21588">MLSGIISESQSAFVPDHLITDNAIAAFEINHWLHRKTKGKTGYAALKIDMSKAYDRVEWDFVMGVFRRMGFDEKWCKWIQLCMLTVAYKLVVSGNEIGPFVPSRGLRQDDHISSHLFLLCAEGLSALIRRQQVMETIHGCKIANGAPVVIHFFFVDDCYLFFRANDMEANCIKECLIIYERASGQQVNF</sequence>
<proteinExistence type="predicted"/>
<name>A0AAF0XWL3_DAUCS</name>
<dbReference type="Pfam" id="PF00078">
    <property type="entry name" value="RVT_1"/>
    <property type="match status" value="1"/>
</dbReference>
<organism evidence="2 3">
    <name type="scientific">Daucus carota subsp. sativus</name>
    <name type="common">Carrot</name>
    <dbReference type="NCBI Taxonomy" id="79200"/>
    <lineage>
        <taxon>Eukaryota</taxon>
        <taxon>Viridiplantae</taxon>
        <taxon>Streptophyta</taxon>
        <taxon>Embryophyta</taxon>
        <taxon>Tracheophyta</taxon>
        <taxon>Spermatophyta</taxon>
        <taxon>Magnoliopsida</taxon>
        <taxon>eudicotyledons</taxon>
        <taxon>Gunneridae</taxon>
        <taxon>Pentapetalae</taxon>
        <taxon>asterids</taxon>
        <taxon>campanulids</taxon>
        <taxon>Apiales</taxon>
        <taxon>Apiaceae</taxon>
        <taxon>Apioideae</taxon>
        <taxon>Scandiceae</taxon>
        <taxon>Daucinae</taxon>
        <taxon>Daucus</taxon>
        <taxon>Daucus sect. Daucus</taxon>
    </lineage>
</organism>
<dbReference type="InterPro" id="IPR043502">
    <property type="entry name" value="DNA/RNA_pol_sf"/>
</dbReference>
<gene>
    <name evidence="2" type="ORF">DCAR_0934219</name>
</gene>
<dbReference type="Proteomes" id="UP000077755">
    <property type="component" value="Chromosome 9"/>
</dbReference>
<feature type="domain" description="Reverse transcriptase" evidence="1">
    <location>
        <begin position="5"/>
        <end position="175"/>
    </location>
</feature>
<evidence type="ECO:0000313" key="2">
    <source>
        <dbReference type="EMBL" id="WOH14697.1"/>
    </source>
</evidence>
<evidence type="ECO:0000259" key="1">
    <source>
        <dbReference type="Pfam" id="PF00078"/>
    </source>
</evidence>
<evidence type="ECO:0000313" key="3">
    <source>
        <dbReference type="Proteomes" id="UP000077755"/>
    </source>
</evidence>
<accession>A0AAF0XWL3</accession>
<dbReference type="AlphaFoldDB" id="A0AAF0XWL3"/>
<dbReference type="InterPro" id="IPR052343">
    <property type="entry name" value="Retrotransposon-Effector_Assoc"/>
</dbReference>